<accession>A0A4Z2HZK1</accession>
<gene>
    <name evidence="1" type="ORF">EYF80_018564</name>
</gene>
<protein>
    <submittedName>
        <fullName evidence="1">Uncharacterized protein</fullName>
    </submittedName>
</protein>
<dbReference type="EMBL" id="SRLO01000153">
    <property type="protein sequence ID" value="TNN71216.1"/>
    <property type="molecule type" value="Genomic_DNA"/>
</dbReference>
<sequence>MVCRPLPLLQLTLQNQIQAQNPQPRPQLSYHCCWKASPVVVQLRWEVWMSGCLGSAEDVETSR</sequence>
<reference evidence="1 2" key="1">
    <citation type="submission" date="2019-03" db="EMBL/GenBank/DDBJ databases">
        <title>First draft genome of Liparis tanakae, snailfish: a comprehensive survey of snailfish specific genes.</title>
        <authorList>
            <person name="Kim W."/>
            <person name="Song I."/>
            <person name="Jeong J.-H."/>
            <person name="Kim D."/>
            <person name="Kim S."/>
            <person name="Ryu S."/>
            <person name="Song J.Y."/>
            <person name="Lee S.K."/>
        </authorList>
    </citation>
    <scope>NUCLEOTIDE SEQUENCE [LARGE SCALE GENOMIC DNA]</scope>
    <source>
        <tissue evidence="1">Muscle</tissue>
    </source>
</reference>
<evidence type="ECO:0000313" key="1">
    <source>
        <dbReference type="EMBL" id="TNN71216.1"/>
    </source>
</evidence>
<proteinExistence type="predicted"/>
<keyword evidence="2" id="KW-1185">Reference proteome</keyword>
<name>A0A4Z2HZK1_9TELE</name>
<dbReference type="Proteomes" id="UP000314294">
    <property type="component" value="Unassembled WGS sequence"/>
</dbReference>
<comment type="caution">
    <text evidence="1">The sequence shown here is derived from an EMBL/GenBank/DDBJ whole genome shotgun (WGS) entry which is preliminary data.</text>
</comment>
<organism evidence="1 2">
    <name type="scientific">Liparis tanakae</name>
    <name type="common">Tanaka's snailfish</name>
    <dbReference type="NCBI Taxonomy" id="230148"/>
    <lineage>
        <taxon>Eukaryota</taxon>
        <taxon>Metazoa</taxon>
        <taxon>Chordata</taxon>
        <taxon>Craniata</taxon>
        <taxon>Vertebrata</taxon>
        <taxon>Euteleostomi</taxon>
        <taxon>Actinopterygii</taxon>
        <taxon>Neopterygii</taxon>
        <taxon>Teleostei</taxon>
        <taxon>Neoteleostei</taxon>
        <taxon>Acanthomorphata</taxon>
        <taxon>Eupercaria</taxon>
        <taxon>Perciformes</taxon>
        <taxon>Cottioidei</taxon>
        <taxon>Cottales</taxon>
        <taxon>Liparidae</taxon>
        <taxon>Liparis</taxon>
    </lineage>
</organism>
<evidence type="ECO:0000313" key="2">
    <source>
        <dbReference type="Proteomes" id="UP000314294"/>
    </source>
</evidence>
<dbReference type="AlphaFoldDB" id="A0A4Z2HZK1"/>